<evidence type="ECO:0000313" key="12">
    <source>
        <dbReference type="Proteomes" id="UP000095281"/>
    </source>
</evidence>
<evidence type="ECO:0000256" key="3">
    <source>
        <dbReference type="ARBA" id="ARBA00022806"/>
    </source>
</evidence>
<evidence type="ECO:0000256" key="8">
    <source>
        <dbReference type="SAM" id="MobiDB-lite"/>
    </source>
</evidence>
<dbReference type="AlphaFoldDB" id="A0A1I8BCR8"/>
<evidence type="ECO:0000259" key="11">
    <source>
        <dbReference type="PROSITE" id="PS51195"/>
    </source>
</evidence>
<dbReference type="WBParaSite" id="MhA1_Contig196.frz3.gene12">
    <property type="protein sequence ID" value="MhA1_Contig196.frz3.gene12"/>
    <property type="gene ID" value="MhA1_Contig196.frz3.gene12"/>
</dbReference>
<keyword evidence="3 7" id="KW-0347">Helicase</keyword>
<feature type="domain" description="Helicase ATP-binding" evidence="9">
    <location>
        <begin position="37"/>
        <end position="235"/>
    </location>
</feature>
<feature type="domain" description="Helicase C-terminal" evidence="10">
    <location>
        <begin position="292"/>
        <end position="440"/>
    </location>
</feature>
<dbReference type="GO" id="GO:0003724">
    <property type="term" value="F:RNA helicase activity"/>
    <property type="evidence" value="ECO:0007669"/>
    <property type="project" value="UniProtKB-EC"/>
</dbReference>
<dbReference type="GO" id="GO:0016787">
    <property type="term" value="F:hydrolase activity"/>
    <property type="evidence" value="ECO:0007669"/>
    <property type="project" value="UniProtKB-KW"/>
</dbReference>
<dbReference type="InterPro" id="IPR001650">
    <property type="entry name" value="Helicase_C-like"/>
</dbReference>
<dbReference type="SUPFAM" id="SSF52540">
    <property type="entry name" value="P-loop containing nucleoside triphosphate hydrolases"/>
    <property type="match status" value="1"/>
</dbReference>
<keyword evidence="4 7" id="KW-0067">ATP-binding</keyword>
<keyword evidence="1 7" id="KW-0547">Nucleotide-binding</keyword>
<feature type="short sequence motif" description="Q motif" evidence="6">
    <location>
        <begin position="5"/>
        <end position="33"/>
    </location>
</feature>
<evidence type="ECO:0000256" key="2">
    <source>
        <dbReference type="ARBA" id="ARBA00022801"/>
    </source>
</evidence>
<keyword evidence="12" id="KW-1185">Reference proteome</keyword>
<reference evidence="13" key="1">
    <citation type="submission" date="2016-11" db="UniProtKB">
        <authorList>
            <consortium name="WormBaseParasite"/>
        </authorList>
    </citation>
    <scope>IDENTIFICATION</scope>
</reference>
<dbReference type="Pfam" id="PF00271">
    <property type="entry name" value="Helicase_C"/>
    <property type="match status" value="1"/>
</dbReference>
<organism evidence="12 13">
    <name type="scientific">Meloidogyne hapla</name>
    <name type="common">Root-knot nematode worm</name>
    <dbReference type="NCBI Taxonomy" id="6305"/>
    <lineage>
        <taxon>Eukaryota</taxon>
        <taxon>Metazoa</taxon>
        <taxon>Ecdysozoa</taxon>
        <taxon>Nematoda</taxon>
        <taxon>Chromadorea</taxon>
        <taxon>Rhabditida</taxon>
        <taxon>Tylenchina</taxon>
        <taxon>Tylenchomorpha</taxon>
        <taxon>Tylenchoidea</taxon>
        <taxon>Meloidogynidae</taxon>
        <taxon>Meloidogyninae</taxon>
        <taxon>Meloidogyne</taxon>
    </lineage>
</organism>
<evidence type="ECO:0000259" key="9">
    <source>
        <dbReference type="PROSITE" id="PS51192"/>
    </source>
</evidence>
<dbReference type="InterPro" id="IPR011545">
    <property type="entry name" value="DEAD/DEAH_box_helicase_dom"/>
</dbReference>
<feature type="region of interest" description="Disordered" evidence="8">
    <location>
        <begin position="484"/>
        <end position="507"/>
    </location>
</feature>
<dbReference type="PROSITE" id="PS51195">
    <property type="entry name" value="Q_MOTIF"/>
    <property type="match status" value="1"/>
</dbReference>
<keyword evidence="5 7" id="KW-0694">RNA-binding</keyword>
<dbReference type="Proteomes" id="UP000095281">
    <property type="component" value="Unplaced"/>
</dbReference>
<dbReference type="EC" id="3.6.4.13" evidence="7"/>
<keyword evidence="2 7" id="KW-0378">Hydrolase</keyword>
<evidence type="ECO:0000256" key="6">
    <source>
        <dbReference type="PROSITE-ProRule" id="PRU00552"/>
    </source>
</evidence>
<proteinExistence type="inferred from homology"/>
<dbReference type="PANTHER" id="PTHR24031">
    <property type="entry name" value="RNA HELICASE"/>
    <property type="match status" value="1"/>
</dbReference>
<dbReference type="PROSITE" id="PS51192">
    <property type="entry name" value="HELICASE_ATP_BIND_1"/>
    <property type="match status" value="1"/>
</dbReference>
<dbReference type="CDD" id="cd17946">
    <property type="entry name" value="DEADc_DDX24"/>
    <property type="match status" value="1"/>
</dbReference>
<dbReference type="InterPro" id="IPR027417">
    <property type="entry name" value="P-loop_NTPase"/>
</dbReference>
<dbReference type="SMART" id="SM00490">
    <property type="entry name" value="HELICc"/>
    <property type="match status" value="1"/>
</dbReference>
<comment type="similarity">
    <text evidence="7">Belongs to the DEAD box helicase family.</text>
</comment>
<name>A0A1I8BCR8_MELHA</name>
<evidence type="ECO:0000259" key="10">
    <source>
        <dbReference type="PROSITE" id="PS51194"/>
    </source>
</evidence>
<evidence type="ECO:0000256" key="4">
    <source>
        <dbReference type="ARBA" id="ARBA00022840"/>
    </source>
</evidence>
<dbReference type="InterPro" id="IPR014001">
    <property type="entry name" value="Helicase_ATP-bd"/>
</dbReference>
<feature type="region of interest" description="Disordered" evidence="8">
    <location>
        <begin position="524"/>
        <end position="573"/>
    </location>
</feature>
<dbReference type="OMA" id="QMIQKAR"/>
<protein>
    <recommendedName>
        <fullName evidence="7">ATP-dependent RNA helicase</fullName>
        <ecNumber evidence="7">3.6.4.13</ecNumber>
    </recommendedName>
</protein>
<dbReference type="Gene3D" id="3.40.50.300">
    <property type="entry name" value="P-loop containing nucleotide triphosphate hydrolases"/>
    <property type="match status" value="2"/>
</dbReference>
<dbReference type="Pfam" id="PF00270">
    <property type="entry name" value="DEAD"/>
    <property type="match status" value="1"/>
</dbReference>
<comment type="catalytic activity">
    <reaction evidence="7">
        <text>ATP + H2O = ADP + phosphate + H(+)</text>
        <dbReference type="Rhea" id="RHEA:13065"/>
        <dbReference type="ChEBI" id="CHEBI:15377"/>
        <dbReference type="ChEBI" id="CHEBI:15378"/>
        <dbReference type="ChEBI" id="CHEBI:30616"/>
        <dbReference type="ChEBI" id="CHEBI:43474"/>
        <dbReference type="ChEBI" id="CHEBI:456216"/>
        <dbReference type="EC" id="3.6.4.13"/>
    </reaction>
</comment>
<evidence type="ECO:0000313" key="13">
    <source>
        <dbReference type="WBParaSite" id="MhA1_Contig196.frz3.gene12"/>
    </source>
</evidence>
<dbReference type="CDD" id="cd18787">
    <property type="entry name" value="SF2_C_DEAD"/>
    <property type="match status" value="1"/>
</dbReference>
<dbReference type="SMART" id="SM00487">
    <property type="entry name" value="DEXDc"/>
    <property type="match status" value="1"/>
</dbReference>
<feature type="compositionally biased region" description="Basic residues" evidence="8">
    <location>
        <begin position="551"/>
        <end position="573"/>
    </location>
</feature>
<evidence type="ECO:0000256" key="1">
    <source>
        <dbReference type="ARBA" id="ARBA00022741"/>
    </source>
</evidence>
<evidence type="ECO:0000256" key="7">
    <source>
        <dbReference type="RuleBase" id="RU365068"/>
    </source>
</evidence>
<feature type="domain" description="DEAD-box RNA helicase Q" evidence="11">
    <location>
        <begin position="5"/>
        <end position="33"/>
    </location>
</feature>
<accession>A0A1I8BCR8</accession>
<comment type="function">
    <text evidence="7">RNA helicase.</text>
</comment>
<dbReference type="GO" id="GO:0003723">
    <property type="term" value="F:RNA binding"/>
    <property type="evidence" value="ECO:0007669"/>
    <property type="project" value="UniProtKB-UniRule"/>
</dbReference>
<dbReference type="InterPro" id="IPR014014">
    <property type="entry name" value="RNA_helicase_DEAD_Q_motif"/>
</dbReference>
<dbReference type="GO" id="GO:0005524">
    <property type="term" value="F:ATP binding"/>
    <property type="evidence" value="ECO:0007669"/>
    <property type="project" value="UniProtKB-UniRule"/>
</dbReference>
<comment type="domain">
    <text evidence="7">The Q motif is unique to and characteristic of the DEAD box family of RNA helicases and controls ATP binding and hydrolysis.</text>
</comment>
<dbReference type="PROSITE" id="PS51194">
    <property type="entry name" value="HELICASE_CTER"/>
    <property type="match status" value="1"/>
</dbReference>
<sequence>MEYTDEWTQIVNSAIVLEGLDIMGFNTPTPIQKAVIPQAIQHRKDVIGAAETGSGKTLAFAVPIFARWLEELKKDLPKDQMTLFALVVTPTRELAIQIRDVFRQLSAKEEPRGLHIIAIVGGMSIQKQQRLLKSRPDIVVGTPGRLWALKESGEEHLNELAGLRFIVVDEIDRMLKEGHFQELRHIIKHVHSKRKEQLEIIGEKGHPLQTFVFSATLTFTYNISLRADENSEANNLQKMDSKQKVKQIARSMCMRKGSEKLAIIDLTTTKKIPNMLVECRMDCTDLLHKDANLFYLLKRYGGRTLVFCNSVSAVRRLQAILRKLTPRSVGTLPCLLHGRMKEKERLKSVERFSASENSILLATDVAARGLDFQSVQQIVHYQVPQTTENYIHRSGRTARALNSGLSILFVDPMDLHYYQKICRGMEREEDLEVLAIDNPNLFERCKYLVELATEAESIEHRGRKQRTKISWFQRMAKEADLIWDSDEESTSAQRNDTENEDWNQKKMDKNLKRIETTLQRMLQALPPSNLHKENNVHEETEDKHNEDGKERVRKRIKLQRGRNKWLKKRPKLK</sequence>
<feature type="compositionally biased region" description="Basic and acidic residues" evidence="8">
    <location>
        <begin position="530"/>
        <end position="550"/>
    </location>
</feature>
<evidence type="ECO:0000256" key="5">
    <source>
        <dbReference type="ARBA" id="ARBA00022884"/>
    </source>
</evidence>